<evidence type="ECO:0000313" key="2">
    <source>
        <dbReference type="EMBL" id="KAG1798723.1"/>
    </source>
</evidence>
<organism evidence="2 3">
    <name type="scientific">Suillus subaureus</name>
    <dbReference type="NCBI Taxonomy" id="48587"/>
    <lineage>
        <taxon>Eukaryota</taxon>
        <taxon>Fungi</taxon>
        <taxon>Dikarya</taxon>
        <taxon>Basidiomycota</taxon>
        <taxon>Agaricomycotina</taxon>
        <taxon>Agaricomycetes</taxon>
        <taxon>Agaricomycetidae</taxon>
        <taxon>Boletales</taxon>
        <taxon>Suillineae</taxon>
        <taxon>Suillaceae</taxon>
        <taxon>Suillus</taxon>
    </lineage>
</organism>
<reference evidence="2" key="1">
    <citation type="journal article" date="2020" name="New Phytol.">
        <title>Comparative genomics reveals dynamic genome evolution in host specialist ectomycorrhizal fungi.</title>
        <authorList>
            <person name="Lofgren L.A."/>
            <person name="Nguyen N.H."/>
            <person name="Vilgalys R."/>
            <person name="Ruytinx J."/>
            <person name="Liao H.L."/>
            <person name="Branco S."/>
            <person name="Kuo A."/>
            <person name="LaButti K."/>
            <person name="Lipzen A."/>
            <person name="Andreopoulos W."/>
            <person name="Pangilinan J."/>
            <person name="Riley R."/>
            <person name="Hundley H."/>
            <person name="Na H."/>
            <person name="Barry K."/>
            <person name="Grigoriev I.V."/>
            <person name="Stajich J.E."/>
            <person name="Kennedy P.G."/>
        </authorList>
    </citation>
    <scope>NUCLEOTIDE SEQUENCE</scope>
    <source>
        <strain evidence="2">MN1</strain>
    </source>
</reference>
<keyword evidence="3" id="KW-1185">Reference proteome</keyword>
<accession>A0A9P7J192</accession>
<name>A0A9P7J192_9AGAM</name>
<dbReference type="EMBL" id="JABBWG010000165">
    <property type="protein sequence ID" value="KAG1798723.1"/>
    <property type="molecule type" value="Genomic_DNA"/>
</dbReference>
<evidence type="ECO:0000256" key="1">
    <source>
        <dbReference type="SAM" id="MobiDB-lite"/>
    </source>
</evidence>
<dbReference type="RefSeq" id="XP_041185641.1">
    <property type="nucleotide sequence ID" value="XM_041333774.1"/>
</dbReference>
<evidence type="ECO:0000313" key="3">
    <source>
        <dbReference type="Proteomes" id="UP000807769"/>
    </source>
</evidence>
<dbReference type="OrthoDB" id="2689009at2759"/>
<dbReference type="AlphaFoldDB" id="A0A9P7J192"/>
<protein>
    <submittedName>
        <fullName evidence="2">Uncharacterized protein</fullName>
    </submittedName>
</protein>
<comment type="caution">
    <text evidence="2">The sequence shown here is derived from an EMBL/GenBank/DDBJ whole genome shotgun (WGS) entry which is preliminary data.</text>
</comment>
<feature type="region of interest" description="Disordered" evidence="1">
    <location>
        <begin position="30"/>
        <end position="54"/>
    </location>
</feature>
<gene>
    <name evidence="2" type="ORF">BJ212DRAFT_1305686</name>
</gene>
<sequence length="127" mass="14412">MTSICDTCGQEFKSRGLAAHQKACRRDTIQMQEDRERQNAQAGSRAGPAACEPTFDNAEYVHPDELEGLSYDLPPALQQDDIRMEYHPHSGIPMKTDHFTDFHCHLLLPRSYAKILLPGNRLPSYQL</sequence>
<dbReference type="Proteomes" id="UP000807769">
    <property type="component" value="Unassembled WGS sequence"/>
</dbReference>
<dbReference type="GeneID" id="64627791"/>
<proteinExistence type="predicted"/>